<feature type="region of interest" description="Disordered" evidence="1">
    <location>
        <begin position="75"/>
        <end position="94"/>
    </location>
</feature>
<evidence type="ECO:0000313" key="2">
    <source>
        <dbReference type="EMBL" id="CAF4815867.1"/>
    </source>
</evidence>
<feature type="region of interest" description="Disordered" evidence="1">
    <location>
        <begin position="128"/>
        <end position="152"/>
    </location>
</feature>
<evidence type="ECO:0000313" key="3">
    <source>
        <dbReference type="Proteomes" id="UP000663880"/>
    </source>
</evidence>
<evidence type="ECO:0000256" key="1">
    <source>
        <dbReference type="SAM" id="MobiDB-lite"/>
    </source>
</evidence>
<organism evidence="2 3">
    <name type="scientific">Pieris macdunnoughi</name>
    <dbReference type="NCBI Taxonomy" id="345717"/>
    <lineage>
        <taxon>Eukaryota</taxon>
        <taxon>Metazoa</taxon>
        <taxon>Ecdysozoa</taxon>
        <taxon>Arthropoda</taxon>
        <taxon>Hexapoda</taxon>
        <taxon>Insecta</taxon>
        <taxon>Pterygota</taxon>
        <taxon>Neoptera</taxon>
        <taxon>Endopterygota</taxon>
        <taxon>Lepidoptera</taxon>
        <taxon>Glossata</taxon>
        <taxon>Ditrysia</taxon>
        <taxon>Papilionoidea</taxon>
        <taxon>Pieridae</taxon>
        <taxon>Pierinae</taxon>
        <taxon>Pieris</taxon>
    </lineage>
</organism>
<sequence length="251" mass="27314">MSQSANNIEELETENTSFQFTNAAETANAQSNNTENETVLDTTMTNDDDACKNAPSTVMSTECRSYEEKNIADGLGNNLEESNESTSNKSPQIEQRTINLEKERVEDQMLFVLKSPVPLDTTYDLQTVAEPSRKEGSTKSPTALPNAGQEQNSANLNVLSPIVEVINECLNPSTNTNNLSAPQNNTLQQNESSNAGTSGPPSVISVPDNHLLERTLNSFSPQSTSTPMFIPIWSSTNQNTINIGSTNTMNF</sequence>
<accession>A0A821Q2A2</accession>
<feature type="compositionally biased region" description="Polar residues" evidence="1">
    <location>
        <begin position="138"/>
        <end position="152"/>
    </location>
</feature>
<keyword evidence="3" id="KW-1185">Reference proteome</keyword>
<dbReference type="EMBL" id="CAJOBZ010000007">
    <property type="protein sequence ID" value="CAF4815867.1"/>
    <property type="molecule type" value="Genomic_DNA"/>
</dbReference>
<protein>
    <submittedName>
        <fullName evidence="2">Uncharacterized protein</fullName>
    </submittedName>
</protein>
<dbReference type="Proteomes" id="UP000663880">
    <property type="component" value="Unassembled WGS sequence"/>
</dbReference>
<feature type="compositionally biased region" description="Polar residues" evidence="1">
    <location>
        <begin position="174"/>
        <end position="200"/>
    </location>
</feature>
<gene>
    <name evidence="2" type="ORF">PMACD_LOCUS4325</name>
</gene>
<proteinExistence type="predicted"/>
<dbReference type="AlphaFoldDB" id="A0A821Q2A2"/>
<feature type="region of interest" description="Disordered" evidence="1">
    <location>
        <begin position="174"/>
        <end position="207"/>
    </location>
</feature>
<comment type="caution">
    <text evidence="2">The sequence shown here is derived from an EMBL/GenBank/DDBJ whole genome shotgun (WGS) entry which is preliminary data.</text>
</comment>
<feature type="compositionally biased region" description="Low complexity" evidence="1">
    <location>
        <begin position="77"/>
        <end position="90"/>
    </location>
</feature>
<reference evidence="2" key="1">
    <citation type="submission" date="2021-02" db="EMBL/GenBank/DDBJ databases">
        <authorList>
            <person name="Steward A R."/>
        </authorList>
    </citation>
    <scope>NUCLEOTIDE SEQUENCE</scope>
</reference>
<name>A0A821Q2A2_9NEOP</name>